<comment type="caution">
    <text evidence="1">The sequence shown here is derived from an EMBL/GenBank/DDBJ whole genome shotgun (WGS) entry which is preliminary data.</text>
</comment>
<reference evidence="1 2" key="1">
    <citation type="submission" date="2016-12" db="EMBL/GenBank/DDBJ databases">
        <title>Domibacillus sp. SAOS 44 whole genome sequencing.</title>
        <authorList>
            <person name="Verma A."/>
            <person name="Krishnamurthi S."/>
        </authorList>
    </citation>
    <scope>NUCLEOTIDE SEQUENCE [LARGE SCALE GENOMIC DNA]</scope>
    <source>
        <strain evidence="1 2">SAOS 44</strain>
    </source>
</reference>
<dbReference type="STRING" id="1714354.BLL40_00175"/>
<dbReference type="Proteomes" id="UP000186524">
    <property type="component" value="Unassembled WGS sequence"/>
</dbReference>
<evidence type="ECO:0000313" key="1">
    <source>
        <dbReference type="EMBL" id="OKL37885.1"/>
    </source>
</evidence>
<dbReference type="RefSeq" id="WP_073709898.1">
    <property type="nucleotide sequence ID" value="NZ_MRWQ01000001.1"/>
</dbReference>
<evidence type="ECO:0000313" key="2">
    <source>
        <dbReference type="Proteomes" id="UP000186524"/>
    </source>
</evidence>
<protein>
    <submittedName>
        <fullName evidence="1">Uncharacterized protein</fullName>
    </submittedName>
</protein>
<accession>A0A1Q5P6I6</accession>
<dbReference type="OrthoDB" id="2973445at2"/>
<gene>
    <name evidence="1" type="ORF">BLL40_00175</name>
</gene>
<keyword evidence="2" id="KW-1185">Reference proteome</keyword>
<dbReference type="AlphaFoldDB" id="A0A1Q5P6I6"/>
<organism evidence="1 2">
    <name type="scientific">Domibacillus mangrovi</name>
    <dbReference type="NCBI Taxonomy" id="1714354"/>
    <lineage>
        <taxon>Bacteria</taxon>
        <taxon>Bacillati</taxon>
        <taxon>Bacillota</taxon>
        <taxon>Bacilli</taxon>
        <taxon>Bacillales</taxon>
        <taxon>Bacillaceae</taxon>
        <taxon>Domibacillus</taxon>
    </lineage>
</organism>
<dbReference type="EMBL" id="MRWQ01000001">
    <property type="protein sequence ID" value="OKL37885.1"/>
    <property type="molecule type" value="Genomic_DNA"/>
</dbReference>
<sequence length="348" mass="40828">MDYIQTVEKFPVFFPVFEATMRITSERLVDFEPFTRFVFQMIGNGEQLAAIEQITELKQHVILEEIHRLQGWSFFEERDGNYYLTALGQRYLKLMAIVDELNEEAPKVLVNAFNGKIMKTRPRLFKANECMPKLKVNVVKELLQNKNFSNSQSFFMEHICFTHPYSHDLLKEELESIQVWLDCDPRTQYYRAFIKEIPAETLEKGFAEPFDLAIQTGVVPIMIELHHSLLEEYRHVLPTLKQLKQFDPSLLSAKAEEIIQLQKRQAEAKAKLPTFYYEQLTGKFVLSYADYDVRGPVYKLKLEQTNRPDQLAIQQLFEHVDIPYEFDIELKLGDIVMRTTPLSSWLLA</sequence>
<proteinExistence type="predicted"/>
<name>A0A1Q5P6I6_9BACI</name>